<reference evidence="17" key="1">
    <citation type="submission" date="2015-08" db="EMBL/GenBank/DDBJ databases">
        <title>Elucidation of the biosynthetic pathway of forskolin and production in yeast.</title>
        <authorList>
            <person name="Pateraki I."/>
            <person name="Andersen-Ranberg J."/>
            <person name="Jensen N.B."/>
            <person name="Wubshet S.G."/>
            <person name="Staerk D."/>
            <person name="Hallstrroem B."/>
            <person name="Hamberger B."/>
            <person name="Olsen C.E."/>
            <person name="Hansen J."/>
            <person name="Moeller B.L."/>
            <person name="Hamberger B."/>
        </authorList>
    </citation>
    <scope>NUCLEOTIDE SEQUENCE</scope>
</reference>
<keyword evidence="16" id="KW-1133">Transmembrane helix</keyword>
<dbReference type="GO" id="GO:0016705">
    <property type="term" value="F:oxidoreductase activity, acting on paired donors, with incorporation or reduction of molecular oxygen"/>
    <property type="evidence" value="ECO:0007669"/>
    <property type="project" value="InterPro"/>
</dbReference>
<comment type="similarity">
    <text evidence="15">Belongs to the cytochrome P450 family.</text>
</comment>
<keyword evidence="3 14" id="KW-0349">Heme</keyword>
<comment type="pathway">
    <text evidence="8">Flavonoid metabolism.</text>
</comment>
<comment type="catalytic activity">
    <reaction evidence="10">
        <text>genkwanin + reduced [NADPH--hemoprotein reductase] + O2 = scutellarein 7-methyl ether + oxidized [NADPH--hemoprotein reductase] + H2O</text>
        <dbReference type="Rhea" id="RHEA:73427"/>
        <dbReference type="Rhea" id="RHEA-COMP:11964"/>
        <dbReference type="Rhea" id="RHEA-COMP:11965"/>
        <dbReference type="ChEBI" id="CHEBI:15377"/>
        <dbReference type="ChEBI" id="CHEBI:15379"/>
        <dbReference type="ChEBI" id="CHEBI:57618"/>
        <dbReference type="ChEBI" id="CHEBI:58210"/>
        <dbReference type="ChEBI" id="CHEBI:192700"/>
        <dbReference type="ChEBI" id="CHEBI:192701"/>
    </reaction>
    <physiologicalReaction direction="left-to-right" evidence="10">
        <dbReference type="Rhea" id="RHEA:73428"/>
    </physiologicalReaction>
</comment>
<evidence type="ECO:0000256" key="6">
    <source>
        <dbReference type="ARBA" id="ARBA00023004"/>
    </source>
</evidence>
<comment type="subcellular location">
    <subcellularLocation>
        <location evidence="2">Membrane</location>
        <topology evidence="2">Single-pass membrane protein</topology>
    </subcellularLocation>
</comment>
<proteinExistence type="evidence at transcript level"/>
<comment type="catalytic activity">
    <reaction evidence="12">
        <text>apigenin 4',7-dimethyl ether + reduced [NADPH--hemoprotein reductase] + O2 = ladanein + oxidized [NADPH--hemoprotein reductase] + H2O + H(+)</text>
        <dbReference type="Rhea" id="RHEA:73435"/>
        <dbReference type="Rhea" id="RHEA-COMP:11964"/>
        <dbReference type="Rhea" id="RHEA-COMP:11965"/>
        <dbReference type="ChEBI" id="CHEBI:2769"/>
        <dbReference type="ChEBI" id="CHEBI:15377"/>
        <dbReference type="ChEBI" id="CHEBI:15378"/>
        <dbReference type="ChEBI" id="CHEBI:15379"/>
        <dbReference type="ChEBI" id="CHEBI:57618"/>
        <dbReference type="ChEBI" id="CHEBI:58210"/>
        <dbReference type="ChEBI" id="CHEBI:192702"/>
    </reaction>
    <physiologicalReaction direction="left-to-right" evidence="12">
        <dbReference type="Rhea" id="RHEA:73436"/>
    </physiologicalReaction>
</comment>
<dbReference type="PANTHER" id="PTHR47947">
    <property type="entry name" value="CYTOCHROME P450 82C3-RELATED"/>
    <property type="match status" value="1"/>
</dbReference>
<keyword evidence="6 14" id="KW-0408">Iron</keyword>
<dbReference type="GO" id="GO:0004497">
    <property type="term" value="F:monooxygenase activity"/>
    <property type="evidence" value="ECO:0007669"/>
    <property type="project" value="UniProtKB-KW"/>
</dbReference>
<evidence type="ECO:0000256" key="13">
    <source>
        <dbReference type="ARBA" id="ARBA00067499"/>
    </source>
</evidence>
<comment type="catalytic activity">
    <reaction evidence="11">
        <text>(2S)-naringenin 4',7-dimethyl ether + reduced [NADPH--hemoprotein reductase] + O2 = (2S)-carthamidin-4',7-dimethyl ether + oxidized [NADPH--hemoprotein reductase] + H2O + H(+)</text>
        <dbReference type="Rhea" id="RHEA:73439"/>
        <dbReference type="Rhea" id="RHEA-COMP:11964"/>
        <dbReference type="Rhea" id="RHEA-COMP:11965"/>
        <dbReference type="ChEBI" id="CHEBI:15377"/>
        <dbReference type="ChEBI" id="CHEBI:15378"/>
        <dbReference type="ChEBI" id="CHEBI:15379"/>
        <dbReference type="ChEBI" id="CHEBI:57618"/>
        <dbReference type="ChEBI" id="CHEBI:58210"/>
        <dbReference type="ChEBI" id="CHEBI:192816"/>
        <dbReference type="ChEBI" id="CHEBI:192817"/>
    </reaction>
    <physiologicalReaction direction="left-to-right" evidence="11">
        <dbReference type="Rhea" id="RHEA:73440"/>
    </physiologicalReaction>
</comment>
<accession>A0A1B0VRP6</accession>
<comment type="catalytic activity">
    <reaction evidence="9">
        <text>(2S)-sakuranetin + reduced [NADPH--hemoprotein reductase] + O2 = (2S)-7-methylcarthamidin + oxidized [NADPH--hemoprotein reductase] + H2O + H(+)</text>
        <dbReference type="Rhea" id="RHEA:73431"/>
        <dbReference type="Rhea" id="RHEA-COMP:11964"/>
        <dbReference type="Rhea" id="RHEA-COMP:11965"/>
        <dbReference type="ChEBI" id="CHEBI:15377"/>
        <dbReference type="ChEBI" id="CHEBI:15378"/>
        <dbReference type="ChEBI" id="CHEBI:15379"/>
        <dbReference type="ChEBI" id="CHEBI:28927"/>
        <dbReference type="ChEBI" id="CHEBI:57618"/>
        <dbReference type="ChEBI" id="CHEBI:58210"/>
        <dbReference type="ChEBI" id="CHEBI:192815"/>
    </reaction>
    <physiologicalReaction direction="left-to-right" evidence="9">
        <dbReference type="Rhea" id="RHEA:73432"/>
    </physiologicalReaction>
</comment>
<protein>
    <recommendedName>
        <fullName evidence="13">Flavonoid-6-hydroxylase</fullName>
    </recommendedName>
</protein>
<dbReference type="SUPFAM" id="SSF48264">
    <property type="entry name" value="Cytochrome P450"/>
    <property type="match status" value="1"/>
</dbReference>
<dbReference type="PANTHER" id="PTHR47947:SF39">
    <property type="entry name" value="CYTOCHROME P450"/>
    <property type="match status" value="1"/>
</dbReference>
<evidence type="ECO:0000256" key="10">
    <source>
        <dbReference type="ARBA" id="ARBA00051691"/>
    </source>
</evidence>
<keyword evidence="16" id="KW-0812">Transmembrane</keyword>
<evidence type="ECO:0000256" key="16">
    <source>
        <dbReference type="SAM" id="Phobius"/>
    </source>
</evidence>
<dbReference type="GO" id="GO:0005506">
    <property type="term" value="F:iron ion binding"/>
    <property type="evidence" value="ECO:0007669"/>
    <property type="project" value="InterPro"/>
</dbReference>
<dbReference type="GO" id="GO:0016020">
    <property type="term" value="C:membrane"/>
    <property type="evidence" value="ECO:0007669"/>
    <property type="project" value="UniProtKB-SubCell"/>
</dbReference>
<evidence type="ECO:0000256" key="9">
    <source>
        <dbReference type="ARBA" id="ARBA00050930"/>
    </source>
</evidence>
<dbReference type="InterPro" id="IPR001128">
    <property type="entry name" value="Cyt_P450"/>
</dbReference>
<evidence type="ECO:0000256" key="14">
    <source>
        <dbReference type="PIRSR" id="PIRSR602401-1"/>
    </source>
</evidence>
<evidence type="ECO:0000256" key="8">
    <source>
        <dbReference type="ARBA" id="ARBA00034479"/>
    </source>
</evidence>
<comment type="cofactor">
    <cofactor evidence="1 14">
        <name>heme</name>
        <dbReference type="ChEBI" id="CHEBI:30413"/>
    </cofactor>
</comment>
<evidence type="ECO:0000313" key="17">
    <source>
        <dbReference type="EMBL" id="AMZ03395.1"/>
    </source>
</evidence>
<dbReference type="PRINTS" id="PR00385">
    <property type="entry name" value="P450"/>
</dbReference>
<dbReference type="AlphaFoldDB" id="A0A1B0VRP6"/>
<dbReference type="GO" id="GO:0020037">
    <property type="term" value="F:heme binding"/>
    <property type="evidence" value="ECO:0007669"/>
    <property type="project" value="InterPro"/>
</dbReference>
<dbReference type="PRINTS" id="PR00463">
    <property type="entry name" value="EP450I"/>
</dbReference>
<keyword evidence="7 15" id="KW-0503">Monooxygenase</keyword>
<dbReference type="InterPro" id="IPR036396">
    <property type="entry name" value="Cyt_P450_sf"/>
</dbReference>
<evidence type="ECO:0000256" key="1">
    <source>
        <dbReference type="ARBA" id="ARBA00001971"/>
    </source>
</evidence>
<dbReference type="Gene3D" id="1.10.630.10">
    <property type="entry name" value="Cytochrome P450"/>
    <property type="match status" value="1"/>
</dbReference>
<evidence type="ECO:0000256" key="15">
    <source>
        <dbReference type="RuleBase" id="RU000461"/>
    </source>
</evidence>
<keyword evidence="4 14" id="KW-0479">Metal-binding</keyword>
<dbReference type="InterPro" id="IPR002401">
    <property type="entry name" value="Cyt_P450_E_grp-I"/>
</dbReference>
<organism evidence="17">
    <name type="scientific">Plectranthus barbatus</name>
    <dbReference type="NCBI Taxonomy" id="41228"/>
    <lineage>
        <taxon>Eukaryota</taxon>
        <taxon>Viridiplantae</taxon>
        <taxon>Streptophyta</taxon>
        <taxon>Embryophyta</taxon>
        <taxon>Tracheophyta</taxon>
        <taxon>Spermatophyta</taxon>
        <taxon>Magnoliopsida</taxon>
        <taxon>eudicotyledons</taxon>
        <taxon>Gunneridae</taxon>
        <taxon>Pentapetalae</taxon>
        <taxon>asterids</taxon>
        <taxon>lamiids</taxon>
        <taxon>Lamiales</taxon>
        <taxon>Lamiaceae</taxon>
        <taxon>Nepetoideae</taxon>
        <taxon>Ocimeae</taxon>
        <taxon>Plectranthinae</taxon>
        <taxon>Plectranthus</taxon>
    </lineage>
</organism>
<sequence length="523" mass="59152">MEFHYTIYGILASFFLFFYYMLSFSWSNKPKHTSHNAPPEAGGARLFTGHLHLMSGGSSTTLPHFNLANLADKHGPIFTIRLGVRRAVVVSSWEIAKELFTTCDAHISSRPRLRATEHLSCNLAMFGFSPYGPYWRQIRKLVTTELLSARRLELQRDVRVSENAILVDTLYKLWEEKRDGSGRVLVDMKQCFGELNLNVILRVVAGRRFHGGGDSEETRCREVMREFFYLAGLFVPADALPYLKWLDIGGYERRMKRNARDFDRIVGGWVAGRCEKEYSGEGKPQDFIDVMLSALKAADLPYDVHTVTKATCMVLISGATDTTTVMLIWALSLIMNNGHVLKRAQQELDKHVGRERRVDESDIKNLVYLQAIVKETLRLYPAGPIGGIREFAQECNVGGYFIPKGTWLIVNVWKLQRDTHVWPDDPSEFRPERFLDRHKSVDVKGQDFELIPFGAGRRICPGANLGLHMLHLALANLLQAFELSTVGDEEIDMSESAGLTNLKATPLEVLISPRLAPTLYSIS</sequence>
<feature type="transmembrane region" description="Helical" evidence="16">
    <location>
        <begin position="6"/>
        <end position="22"/>
    </location>
</feature>
<evidence type="ECO:0000256" key="2">
    <source>
        <dbReference type="ARBA" id="ARBA00004167"/>
    </source>
</evidence>
<evidence type="ECO:0000256" key="7">
    <source>
        <dbReference type="ARBA" id="ARBA00023033"/>
    </source>
</evidence>
<dbReference type="PROSITE" id="PS00086">
    <property type="entry name" value="CYTOCHROME_P450"/>
    <property type="match status" value="1"/>
</dbReference>
<dbReference type="InterPro" id="IPR017972">
    <property type="entry name" value="Cyt_P450_CS"/>
</dbReference>
<dbReference type="InterPro" id="IPR050651">
    <property type="entry name" value="Plant_Cytochrome_P450_Monoox"/>
</dbReference>
<dbReference type="CDD" id="cd20654">
    <property type="entry name" value="CYP82"/>
    <property type="match status" value="1"/>
</dbReference>
<dbReference type="FunFam" id="1.10.630.10:FF:000026">
    <property type="entry name" value="Cytochrome P450 82C4"/>
    <property type="match status" value="1"/>
</dbReference>
<evidence type="ECO:0000256" key="12">
    <source>
        <dbReference type="ARBA" id="ARBA00052216"/>
    </source>
</evidence>
<evidence type="ECO:0000256" key="5">
    <source>
        <dbReference type="ARBA" id="ARBA00023002"/>
    </source>
</evidence>
<feature type="binding site" description="axial binding residue" evidence="14">
    <location>
        <position position="460"/>
    </location>
    <ligand>
        <name>heme</name>
        <dbReference type="ChEBI" id="CHEBI:30413"/>
    </ligand>
    <ligandPart>
        <name>Fe</name>
        <dbReference type="ChEBI" id="CHEBI:18248"/>
    </ligandPart>
</feature>
<keyword evidence="5 15" id="KW-0560">Oxidoreductase</keyword>
<evidence type="ECO:0000256" key="4">
    <source>
        <dbReference type="ARBA" id="ARBA00022723"/>
    </source>
</evidence>
<name>A0A1B0VRP6_9LAMI</name>
<evidence type="ECO:0000256" key="11">
    <source>
        <dbReference type="ARBA" id="ARBA00052049"/>
    </source>
</evidence>
<dbReference type="EMBL" id="KT382351">
    <property type="protein sequence ID" value="AMZ03395.1"/>
    <property type="molecule type" value="mRNA"/>
</dbReference>
<evidence type="ECO:0000256" key="3">
    <source>
        <dbReference type="ARBA" id="ARBA00022617"/>
    </source>
</evidence>
<dbReference type="Pfam" id="PF00067">
    <property type="entry name" value="p450"/>
    <property type="match status" value="1"/>
</dbReference>
<keyword evidence="16" id="KW-0472">Membrane</keyword>